<dbReference type="InterPro" id="IPR013879">
    <property type="entry name" value="DUF1761"/>
</dbReference>
<dbReference type="RefSeq" id="WP_123390295.1">
    <property type="nucleotide sequence ID" value="NZ_RKHO01000001.1"/>
</dbReference>
<protein>
    <submittedName>
        <fullName evidence="2">Uncharacterized protein DUF1761</fullName>
    </submittedName>
</protein>
<dbReference type="Proteomes" id="UP000281738">
    <property type="component" value="Unassembled WGS sequence"/>
</dbReference>
<proteinExistence type="predicted"/>
<comment type="caution">
    <text evidence="2">The sequence shown here is derived from an EMBL/GenBank/DDBJ whole genome shotgun (WGS) entry which is preliminary data.</text>
</comment>
<keyword evidence="1" id="KW-0812">Transmembrane</keyword>
<dbReference type="OrthoDB" id="2623652at2"/>
<sequence>MFTDVSVNWWGVVVALVALTILAGLYFTVVIGKVYNSAVGRPDDAPPGAGPLFIAGPLVCNLATVATSAVLISALEINELADGLLFGAIVGAGYLIAMVFQISINPVFARPVFYALINAPYFFIGSLLTGASLVLVG</sequence>
<keyword evidence="1" id="KW-0472">Membrane</keyword>
<reference evidence="2 3" key="1">
    <citation type="submission" date="2018-11" db="EMBL/GenBank/DDBJ databases">
        <title>Sequencing the genomes of 1000 actinobacteria strains.</title>
        <authorList>
            <person name="Klenk H.-P."/>
        </authorList>
    </citation>
    <scope>NUCLEOTIDE SEQUENCE [LARGE SCALE GENOMIC DNA]</scope>
    <source>
        <strain evidence="2 3">DSM 12652</strain>
    </source>
</reference>
<dbReference type="AlphaFoldDB" id="A0A3N2CTX4"/>
<feature type="transmembrane region" description="Helical" evidence="1">
    <location>
        <begin position="84"/>
        <end position="104"/>
    </location>
</feature>
<dbReference type="EMBL" id="RKHO01000001">
    <property type="protein sequence ID" value="ROR90993.1"/>
    <property type="molecule type" value="Genomic_DNA"/>
</dbReference>
<feature type="transmembrane region" description="Helical" evidence="1">
    <location>
        <begin position="7"/>
        <end position="32"/>
    </location>
</feature>
<accession>A0A3N2CTX4</accession>
<keyword evidence="3" id="KW-1185">Reference proteome</keyword>
<dbReference type="Pfam" id="PF08570">
    <property type="entry name" value="DUF1761"/>
    <property type="match status" value="1"/>
</dbReference>
<evidence type="ECO:0000313" key="2">
    <source>
        <dbReference type="EMBL" id="ROR90993.1"/>
    </source>
</evidence>
<feature type="transmembrane region" description="Helical" evidence="1">
    <location>
        <begin position="52"/>
        <end position="72"/>
    </location>
</feature>
<organism evidence="2 3">
    <name type="scientific">Nocardioides aurantiacus</name>
    <dbReference type="NCBI Taxonomy" id="86796"/>
    <lineage>
        <taxon>Bacteria</taxon>
        <taxon>Bacillati</taxon>
        <taxon>Actinomycetota</taxon>
        <taxon>Actinomycetes</taxon>
        <taxon>Propionibacteriales</taxon>
        <taxon>Nocardioidaceae</taxon>
        <taxon>Nocardioides</taxon>
    </lineage>
</organism>
<name>A0A3N2CTX4_9ACTN</name>
<keyword evidence="1" id="KW-1133">Transmembrane helix</keyword>
<evidence type="ECO:0000256" key="1">
    <source>
        <dbReference type="SAM" id="Phobius"/>
    </source>
</evidence>
<feature type="transmembrane region" description="Helical" evidence="1">
    <location>
        <begin position="116"/>
        <end position="136"/>
    </location>
</feature>
<gene>
    <name evidence="2" type="ORF">EDD33_1850</name>
</gene>
<evidence type="ECO:0000313" key="3">
    <source>
        <dbReference type="Proteomes" id="UP000281738"/>
    </source>
</evidence>